<dbReference type="SUPFAM" id="SSF111384">
    <property type="entry name" value="OmpH-like"/>
    <property type="match status" value="1"/>
</dbReference>
<dbReference type="PANTHER" id="PTHR35089:SF1">
    <property type="entry name" value="CHAPERONE PROTEIN SKP"/>
    <property type="match status" value="1"/>
</dbReference>
<evidence type="ECO:0000256" key="1">
    <source>
        <dbReference type="ARBA" id="ARBA00009091"/>
    </source>
</evidence>
<accession>A0A418WBU5</accession>
<dbReference type="InterPro" id="IPR005632">
    <property type="entry name" value="Chaperone_Skp"/>
</dbReference>
<dbReference type="InterPro" id="IPR024930">
    <property type="entry name" value="Skp_dom_sf"/>
</dbReference>
<comment type="caution">
    <text evidence="4">The sequence shown here is derived from an EMBL/GenBank/DDBJ whole genome shotgun (WGS) entry which is preliminary data.</text>
</comment>
<keyword evidence="5" id="KW-1185">Reference proteome</keyword>
<dbReference type="PANTHER" id="PTHR35089">
    <property type="entry name" value="CHAPERONE PROTEIN SKP"/>
    <property type="match status" value="1"/>
</dbReference>
<feature type="signal peptide" evidence="3">
    <location>
        <begin position="1"/>
        <end position="21"/>
    </location>
</feature>
<comment type="similarity">
    <text evidence="1">Belongs to the Skp family.</text>
</comment>
<gene>
    <name evidence="4" type="ORF">D3874_10725</name>
</gene>
<dbReference type="GO" id="GO:0050821">
    <property type="term" value="P:protein stabilization"/>
    <property type="evidence" value="ECO:0007669"/>
    <property type="project" value="TreeGrafter"/>
</dbReference>
<feature type="chain" id="PRO_5019143004" evidence="3">
    <location>
        <begin position="22"/>
        <end position="190"/>
    </location>
</feature>
<sequence>MTMNRIKAALFGAVLSTGVLAGPASPALAETFPEAVPLIVDYQRLQTDSKASRDVGRQLQVVRDKFEKEIAKEQQALQAEQTKLRAAWEKLSPAEREKRQKAFEDKVAAAQRKAQASNKALTEALDSAGAKVREALVPIFSELMTSRGANVLLGTSEVLYFDPRLEITNEVLAQLDAKLPSIKVDVPPVQ</sequence>
<proteinExistence type="inferred from homology"/>
<dbReference type="Proteomes" id="UP000284605">
    <property type="component" value="Unassembled WGS sequence"/>
</dbReference>
<organism evidence="4 5">
    <name type="scientific">Oleomonas cavernae</name>
    <dbReference type="NCBI Taxonomy" id="2320859"/>
    <lineage>
        <taxon>Bacteria</taxon>
        <taxon>Pseudomonadati</taxon>
        <taxon>Pseudomonadota</taxon>
        <taxon>Alphaproteobacteria</taxon>
        <taxon>Acetobacterales</taxon>
        <taxon>Acetobacteraceae</taxon>
        <taxon>Oleomonas</taxon>
    </lineage>
</organism>
<name>A0A418WBU5_9PROT</name>
<evidence type="ECO:0000313" key="5">
    <source>
        <dbReference type="Proteomes" id="UP000284605"/>
    </source>
</evidence>
<dbReference type="RefSeq" id="WP_119778075.1">
    <property type="nucleotide sequence ID" value="NZ_QYUK01000011.1"/>
</dbReference>
<evidence type="ECO:0000256" key="3">
    <source>
        <dbReference type="SAM" id="SignalP"/>
    </source>
</evidence>
<dbReference type="SMART" id="SM00935">
    <property type="entry name" value="OmpH"/>
    <property type="match status" value="1"/>
</dbReference>
<dbReference type="OrthoDB" id="8478823at2"/>
<protein>
    <submittedName>
        <fullName evidence="4">OmpH family outer membrane protein</fullName>
    </submittedName>
</protein>
<evidence type="ECO:0000256" key="2">
    <source>
        <dbReference type="ARBA" id="ARBA00022729"/>
    </source>
</evidence>
<dbReference type="Gene3D" id="3.30.910.20">
    <property type="entry name" value="Skp domain"/>
    <property type="match status" value="1"/>
</dbReference>
<keyword evidence="2 3" id="KW-0732">Signal</keyword>
<reference evidence="4 5" key="1">
    <citation type="submission" date="2018-09" db="EMBL/GenBank/DDBJ databases">
        <authorList>
            <person name="Zhu H."/>
        </authorList>
    </citation>
    <scope>NUCLEOTIDE SEQUENCE [LARGE SCALE GENOMIC DNA]</scope>
    <source>
        <strain evidence="4 5">K1W22B-8</strain>
    </source>
</reference>
<dbReference type="GO" id="GO:0005829">
    <property type="term" value="C:cytosol"/>
    <property type="evidence" value="ECO:0007669"/>
    <property type="project" value="TreeGrafter"/>
</dbReference>
<dbReference type="GO" id="GO:0051082">
    <property type="term" value="F:unfolded protein binding"/>
    <property type="evidence" value="ECO:0007669"/>
    <property type="project" value="InterPro"/>
</dbReference>
<evidence type="ECO:0000313" key="4">
    <source>
        <dbReference type="EMBL" id="RJF87436.1"/>
    </source>
</evidence>
<dbReference type="AlphaFoldDB" id="A0A418WBU5"/>
<dbReference type="EMBL" id="QYUK01000011">
    <property type="protein sequence ID" value="RJF87436.1"/>
    <property type="molecule type" value="Genomic_DNA"/>
</dbReference>
<dbReference type="Pfam" id="PF03938">
    <property type="entry name" value="OmpH"/>
    <property type="match status" value="1"/>
</dbReference>